<name>A0ABT3ECX2_STRAP</name>
<organism evidence="1 2">
    <name type="scientific">Streptococcus anginosus</name>
    <dbReference type="NCBI Taxonomy" id="1328"/>
    <lineage>
        <taxon>Bacteria</taxon>
        <taxon>Bacillati</taxon>
        <taxon>Bacillota</taxon>
        <taxon>Bacilli</taxon>
        <taxon>Lactobacillales</taxon>
        <taxon>Streptococcaceae</taxon>
        <taxon>Streptococcus</taxon>
        <taxon>Streptococcus anginosus group</taxon>
    </lineage>
</organism>
<dbReference type="Gene3D" id="3.10.580.10">
    <property type="entry name" value="CBS-domain"/>
    <property type="match status" value="1"/>
</dbReference>
<reference evidence="1 2" key="1">
    <citation type="submission" date="2022-10" db="EMBL/GenBank/DDBJ databases">
        <title>Comparative genomic study of S. anginosus.</title>
        <authorList>
            <person name="Prasad A."/>
            <person name="Ene A."/>
            <person name="Jablonska S."/>
            <person name="Du J."/>
            <person name="Wolfe A.J."/>
            <person name="Putonti C."/>
        </authorList>
    </citation>
    <scope>NUCLEOTIDE SEQUENCE [LARGE SCALE GENOMIC DNA]</scope>
    <source>
        <strain evidence="1 2">UMB9231</strain>
    </source>
</reference>
<gene>
    <name evidence="1" type="ORF">OJ597_12910</name>
</gene>
<dbReference type="EMBL" id="JAPAHU010000344">
    <property type="protein sequence ID" value="MCW1043270.1"/>
    <property type="molecule type" value="Genomic_DNA"/>
</dbReference>
<evidence type="ECO:0000313" key="2">
    <source>
        <dbReference type="Proteomes" id="UP001526076"/>
    </source>
</evidence>
<keyword evidence="2" id="KW-1185">Reference proteome</keyword>
<protein>
    <submittedName>
        <fullName evidence="1">CBS domain-containing protein</fullName>
    </submittedName>
</protein>
<evidence type="ECO:0000313" key="1">
    <source>
        <dbReference type="EMBL" id="MCW1043270.1"/>
    </source>
</evidence>
<proteinExistence type="predicted"/>
<sequence length="45" mass="5201">MIAKEFEEFLLSHLEHYLIPAEDLAIFIDTHNSDHAMLLLANNGY</sequence>
<dbReference type="Proteomes" id="UP001526076">
    <property type="component" value="Unassembled WGS sequence"/>
</dbReference>
<feature type="non-terminal residue" evidence="1">
    <location>
        <position position="45"/>
    </location>
</feature>
<dbReference type="InterPro" id="IPR046342">
    <property type="entry name" value="CBS_dom_sf"/>
</dbReference>
<accession>A0ABT3ECX2</accession>
<comment type="caution">
    <text evidence="1">The sequence shown here is derived from an EMBL/GenBank/DDBJ whole genome shotgun (WGS) entry which is preliminary data.</text>
</comment>